<gene>
    <name evidence="2" type="ORF">METZ01_LOCUS106251</name>
</gene>
<keyword evidence="1" id="KW-1133">Transmembrane helix</keyword>
<evidence type="ECO:0000256" key="1">
    <source>
        <dbReference type="SAM" id="Phobius"/>
    </source>
</evidence>
<evidence type="ECO:0000313" key="2">
    <source>
        <dbReference type="EMBL" id="SVA53397.1"/>
    </source>
</evidence>
<proteinExistence type="predicted"/>
<feature type="transmembrane region" description="Helical" evidence="1">
    <location>
        <begin position="169"/>
        <end position="190"/>
    </location>
</feature>
<keyword evidence="1" id="KW-0812">Transmembrane</keyword>
<sequence>MRKNLIHATLSLFLCYPLLYGAEKKRKPVIAFVGTRLDNIPEVHHNRINLKFHNLFSEYQGIVYKGPNPVIDALGSSTADSVIGTADKAMLKRAATQVGADHLFFATLDNQSQHADRIMLVGTVVRYDLRTDQVYRMEVLKYIDDFGIEIARVNQTLLSTIDIDNTIPFSSAGLAFGAIMVLGLLMLLALKINVELGSGEQSPGGGGTGPPGIIG</sequence>
<accession>A0A381WN68</accession>
<organism evidence="2">
    <name type="scientific">marine metagenome</name>
    <dbReference type="NCBI Taxonomy" id="408172"/>
    <lineage>
        <taxon>unclassified sequences</taxon>
        <taxon>metagenomes</taxon>
        <taxon>ecological metagenomes</taxon>
    </lineage>
</organism>
<dbReference type="EMBL" id="UINC01012199">
    <property type="protein sequence ID" value="SVA53397.1"/>
    <property type="molecule type" value="Genomic_DNA"/>
</dbReference>
<reference evidence="2" key="1">
    <citation type="submission" date="2018-05" db="EMBL/GenBank/DDBJ databases">
        <authorList>
            <person name="Lanie J.A."/>
            <person name="Ng W.-L."/>
            <person name="Kazmierczak K.M."/>
            <person name="Andrzejewski T.M."/>
            <person name="Davidsen T.M."/>
            <person name="Wayne K.J."/>
            <person name="Tettelin H."/>
            <person name="Glass J.I."/>
            <person name="Rusch D."/>
            <person name="Podicherti R."/>
            <person name="Tsui H.-C.T."/>
            <person name="Winkler M.E."/>
        </authorList>
    </citation>
    <scope>NUCLEOTIDE SEQUENCE</scope>
</reference>
<protein>
    <recommendedName>
        <fullName evidence="3">FlgO domain-containing protein</fullName>
    </recommendedName>
</protein>
<name>A0A381WN68_9ZZZZ</name>
<evidence type="ECO:0008006" key="3">
    <source>
        <dbReference type="Google" id="ProtNLM"/>
    </source>
</evidence>
<dbReference type="AlphaFoldDB" id="A0A381WN68"/>
<keyword evidence="1" id="KW-0472">Membrane</keyword>